<name>A0A0B6A9F9_PRIM2</name>
<evidence type="ECO:0000313" key="1">
    <source>
        <dbReference type="EMBL" id="AJI20191.1"/>
    </source>
</evidence>
<organism evidence="1 2">
    <name type="scientific">Priestia megaterium (strain ATCC 14581 / DSM 32 / CCUG 1817 / JCM 2506 / NBRC 15308 / NCIMB 9376 / NCTC 10342 / NRRL B-14308 / VKM B-512 / Ford 19)</name>
    <name type="common">Bacillus megaterium</name>
    <dbReference type="NCBI Taxonomy" id="1348623"/>
    <lineage>
        <taxon>Bacteria</taxon>
        <taxon>Bacillati</taxon>
        <taxon>Bacillota</taxon>
        <taxon>Bacilli</taxon>
        <taxon>Bacillales</taxon>
        <taxon>Bacillaceae</taxon>
        <taxon>Priestia</taxon>
    </lineage>
</organism>
<dbReference type="Proteomes" id="UP000031829">
    <property type="component" value="Chromosome"/>
</dbReference>
<dbReference type="AlphaFoldDB" id="A0A0B6A9F9"/>
<sequence>MNILPYFGDLCSRTGIWVLIATLIAAYSKTKISAALNTFMFFIGMLTGYYIYSAFLFGFFPTSYFLLWGSMALASPFLAAIVWMAKNNLRLAWILPALPMGLLLSLSLAVGVFYIHVNYIEKFIMYAVLCGVFYKNPKQLATTISVSFIISFIIKQVSPFHF</sequence>
<evidence type="ECO:0000313" key="2">
    <source>
        <dbReference type="Proteomes" id="UP000031829"/>
    </source>
</evidence>
<proteinExistence type="predicted"/>
<reference evidence="1 2" key="1">
    <citation type="journal article" date="2015" name="Genome Announc.">
        <title>Complete genome sequences for 35 biothreat assay-relevant bacillus species.</title>
        <authorList>
            <person name="Johnson S.L."/>
            <person name="Daligault H.E."/>
            <person name="Davenport K.W."/>
            <person name="Jaissle J."/>
            <person name="Frey K.G."/>
            <person name="Ladner J.T."/>
            <person name="Broomall S.M."/>
            <person name="Bishop-Lilly K.A."/>
            <person name="Bruce D.C."/>
            <person name="Gibbons H.S."/>
            <person name="Coyne S.R."/>
            <person name="Lo C.C."/>
            <person name="Meincke L."/>
            <person name="Munk A.C."/>
            <person name="Koroleva G.I."/>
            <person name="Rosenzweig C.N."/>
            <person name="Palacios G.F."/>
            <person name="Redden C.L."/>
            <person name="Minogue T.D."/>
            <person name="Chain P.S."/>
        </authorList>
    </citation>
    <scope>NUCLEOTIDE SEQUENCE [LARGE SCALE GENOMIC DNA]</scope>
    <source>
        <strain evidence="2">ATCC 14581 / DSM 32 / JCM 2506 / NBRC 15308 / NCIMB 9376 / NCTC 10342 / NRRL B-14308 / VKM B-512</strain>
    </source>
</reference>
<gene>
    <name evidence="1" type="ORF">BG04_3965</name>
</gene>
<dbReference type="EMBL" id="CP009920">
    <property type="protein sequence ID" value="AJI20191.1"/>
    <property type="molecule type" value="Genomic_DNA"/>
</dbReference>
<dbReference type="HOGENOM" id="CLU_115360_0_0_9"/>
<accession>A0A0B6A9F9</accession>
<protein>
    <submittedName>
        <fullName evidence="1">Putative membrane protein</fullName>
    </submittedName>
</protein>
<dbReference type="KEGG" id="bmeg:BG04_3965"/>